<dbReference type="Proteomes" id="UP000177575">
    <property type="component" value="Unassembled WGS sequence"/>
</dbReference>
<evidence type="ECO:0000313" key="3">
    <source>
        <dbReference type="Proteomes" id="UP000177575"/>
    </source>
</evidence>
<proteinExistence type="predicted"/>
<organism evidence="2 3">
    <name type="scientific">Candidatus Veblenbacteria bacterium RIFOXYB1_FULL_43_13</name>
    <dbReference type="NCBI Taxonomy" id="1802426"/>
    <lineage>
        <taxon>Bacteria</taxon>
        <taxon>Candidatus Vebleniibacteriota</taxon>
    </lineage>
</organism>
<accession>A0A1G2Q6C6</accession>
<keyword evidence="1" id="KW-0472">Membrane</keyword>
<name>A0A1G2Q6C6_9BACT</name>
<keyword evidence="1" id="KW-0812">Transmembrane</keyword>
<feature type="transmembrane region" description="Helical" evidence="1">
    <location>
        <begin position="46"/>
        <end position="67"/>
    </location>
</feature>
<gene>
    <name evidence="2" type="ORF">A2388_01505</name>
</gene>
<reference evidence="2 3" key="1">
    <citation type="journal article" date="2016" name="Nat. Commun.">
        <title>Thousands of microbial genomes shed light on interconnected biogeochemical processes in an aquifer system.</title>
        <authorList>
            <person name="Anantharaman K."/>
            <person name="Brown C.T."/>
            <person name="Hug L.A."/>
            <person name="Sharon I."/>
            <person name="Castelle C.J."/>
            <person name="Probst A.J."/>
            <person name="Thomas B.C."/>
            <person name="Singh A."/>
            <person name="Wilkins M.J."/>
            <person name="Karaoz U."/>
            <person name="Brodie E.L."/>
            <person name="Williams K.H."/>
            <person name="Hubbard S.S."/>
            <person name="Banfield J.F."/>
        </authorList>
    </citation>
    <scope>NUCLEOTIDE SEQUENCE [LARGE SCALE GENOMIC DNA]</scope>
</reference>
<dbReference type="EMBL" id="MHTC01000015">
    <property type="protein sequence ID" value="OHA55451.1"/>
    <property type="molecule type" value="Genomic_DNA"/>
</dbReference>
<evidence type="ECO:0000313" key="2">
    <source>
        <dbReference type="EMBL" id="OHA55451.1"/>
    </source>
</evidence>
<sequence length="77" mass="8451">MQQIKQKTPFKKVWRKVSGYIYFILGICCCLGIAIGQLLINPPVFKLAGLIGLAGGLVISLVVLLHVKKIMSRINSP</sequence>
<dbReference type="AlphaFoldDB" id="A0A1G2Q6C6"/>
<feature type="transmembrane region" description="Helical" evidence="1">
    <location>
        <begin position="20"/>
        <end position="40"/>
    </location>
</feature>
<keyword evidence="1" id="KW-1133">Transmembrane helix</keyword>
<comment type="caution">
    <text evidence="2">The sequence shown here is derived from an EMBL/GenBank/DDBJ whole genome shotgun (WGS) entry which is preliminary data.</text>
</comment>
<protein>
    <submittedName>
        <fullName evidence="2">Uncharacterized protein</fullName>
    </submittedName>
</protein>
<evidence type="ECO:0000256" key="1">
    <source>
        <dbReference type="SAM" id="Phobius"/>
    </source>
</evidence>